<dbReference type="AlphaFoldDB" id="A0AB34J9A8"/>
<sequence>MAEEVALMMNGINCNGCKKSLTEGLAGFEVVSIETKAETGVHPNKVVVKGDAEAIKAAIEKLDHGRGKFTIADA</sequence>
<evidence type="ECO:0008006" key="3">
    <source>
        <dbReference type="Google" id="ProtNLM"/>
    </source>
</evidence>
<evidence type="ECO:0000313" key="2">
    <source>
        <dbReference type="Proteomes" id="UP001515480"/>
    </source>
</evidence>
<dbReference type="InterPro" id="IPR036163">
    <property type="entry name" value="HMA_dom_sf"/>
</dbReference>
<evidence type="ECO:0000313" key="1">
    <source>
        <dbReference type="EMBL" id="KAL1518610.1"/>
    </source>
</evidence>
<accession>A0AB34J9A8</accession>
<protein>
    <recommendedName>
        <fullName evidence="3">HMA domain-containing protein</fullName>
    </recommendedName>
</protein>
<dbReference type="EMBL" id="JBGBPQ010000010">
    <property type="protein sequence ID" value="KAL1518610.1"/>
    <property type="molecule type" value="Genomic_DNA"/>
</dbReference>
<dbReference type="SUPFAM" id="SSF55008">
    <property type="entry name" value="HMA, heavy metal-associated domain"/>
    <property type="match status" value="1"/>
</dbReference>
<name>A0AB34J9A8_PRYPA</name>
<comment type="caution">
    <text evidence="1">The sequence shown here is derived from an EMBL/GenBank/DDBJ whole genome shotgun (WGS) entry which is preliminary data.</text>
</comment>
<reference evidence="1 2" key="1">
    <citation type="journal article" date="2024" name="Science">
        <title>Giant polyketide synthase enzymes in the biosynthesis of giant marine polyether toxins.</title>
        <authorList>
            <person name="Fallon T.R."/>
            <person name="Shende V.V."/>
            <person name="Wierzbicki I.H."/>
            <person name="Pendleton A.L."/>
            <person name="Watervoot N.F."/>
            <person name="Auber R.P."/>
            <person name="Gonzalez D.J."/>
            <person name="Wisecaver J.H."/>
            <person name="Moore B.S."/>
        </authorList>
    </citation>
    <scope>NUCLEOTIDE SEQUENCE [LARGE SCALE GENOMIC DNA]</scope>
    <source>
        <strain evidence="1 2">12B1</strain>
    </source>
</reference>
<dbReference type="GO" id="GO:0046872">
    <property type="term" value="F:metal ion binding"/>
    <property type="evidence" value="ECO:0007669"/>
    <property type="project" value="InterPro"/>
</dbReference>
<proteinExistence type="predicted"/>
<keyword evidence="2" id="KW-1185">Reference proteome</keyword>
<dbReference type="Proteomes" id="UP001515480">
    <property type="component" value="Unassembled WGS sequence"/>
</dbReference>
<dbReference type="Gene3D" id="3.30.70.100">
    <property type="match status" value="1"/>
</dbReference>
<gene>
    <name evidence="1" type="ORF">AB1Y20_002898</name>
</gene>
<organism evidence="1 2">
    <name type="scientific">Prymnesium parvum</name>
    <name type="common">Toxic golden alga</name>
    <dbReference type="NCBI Taxonomy" id="97485"/>
    <lineage>
        <taxon>Eukaryota</taxon>
        <taxon>Haptista</taxon>
        <taxon>Haptophyta</taxon>
        <taxon>Prymnesiophyceae</taxon>
        <taxon>Prymnesiales</taxon>
        <taxon>Prymnesiaceae</taxon>
        <taxon>Prymnesium</taxon>
    </lineage>
</organism>